<dbReference type="AlphaFoldDB" id="A0A2N7VJ30"/>
<evidence type="ECO:0000313" key="3">
    <source>
        <dbReference type="Proteomes" id="UP000235347"/>
    </source>
</evidence>
<dbReference type="EMBL" id="PNYB01000031">
    <property type="protein sequence ID" value="PMS17160.1"/>
    <property type="molecule type" value="Genomic_DNA"/>
</dbReference>
<organism evidence="2 3">
    <name type="scientific">Trinickia soli</name>
    <dbReference type="NCBI Taxonomy" id="380675"/>
    <lineage>
        <taxon>Bacteria</taxon>
        <taxon>Pseudomonadati</taxon>
        <taxon>Pseudomonadota</taxon>
        <taxon>Betaproteobacteria</taxon>
        <taxon>Burkholderiales</taxon>
        <taxon>Burkholderiaceae</taxon>
        <taxon>Trinickia</taxon>
    </lineage>
</organism>
<sequence>MSYGHNTALPGGGSTITLSPGDNTNIYQHQGRYIVATIQMAVGNNIPKGATIDFTKGNSLHSSGFVKLYGEPDWQNVPISINEADPTKGTARLGIRHDPEDLSGTINVYAKASGMWGTITPPTDAAGVTYQVLNYDPTVTLSGPDKMLVPVPLASEPNQGDQFAPNDEGGKYTTHLSCTVVDNTTVPPTKLSDYVVEWHESGAKTIGLFDNLMNTYTSKTAEYPDRLQVEPIGGLLVKDDQQGGYFIRMETNSEGVADLYLVAEAQSGSVVGSVVPRYDMTDFTPAPMSFLVVDATDTAYPRSPTVMNVTRQPDGTYTLDLDDDDDDDDDNYNDDGTTVKVTITNFPGEKAGDQIYLVINGALCAGPYTVPGSPYTDNWQWNIHVPKSAFYYSDNVAVPGKLNQVLFVAVNVGSNDLRPSSINGFYGISTQLEGEPTPGVLTAPVLSPTAHTQGTINKTWITAYGVAIDVDLQQASNGWTPKVGDVLTATAVLKGWAAGGDIPQSAVINATASVTLALTGSPPALPPLVTLTFPVEGFKGWDSKDGGSYPTSICYFVYTVQPKGSRVLINSRALNVNINTANMS</sequence>
<accession>A0A2N7VJ30</accession>
<reference evidence="2 3" key="1">
    <citation type="submission" date="2018-01" db="EMBL/GenBank/DDBJ databases">
        <title>Whole genome analyses suggest that Burkholderia sensu lato contains two further novel genera in the rhizoxinica-symbiotica group Mycetohabitans gen. nov., and Trinickia gen. nov.: implications for the evolution of diazotrophy and nodulation in the Burkholderiaceae.</title>
        <authorList>
            <person name="Estrada-de los Santos P."/>
            <person name="Palmer M."/>
            <person name="Chavez-Ramirez B."/>
            <person name="Beukes C."/>
            <person name="Steenkamp E.T."/>
            <person name="Hirsch A.M."/>
            <person name="Manyaka P."/>
            <person name="Maluk M."/>
            <person name="Lafos M."/>
            <person name="Crook M."/>
            <person name="Gross E."/>
            <person name="Simon M.F."/>
            <person name="Bueno dos Reis Junior F."/>
            <person name="Poole P.S."/>
            <person name="Venter S.N."/>
            <person name="James E.K."/>
        </authorList>
    </citation>
    <scope>NUCLEOTIDE SEQUENCE [LARGE SCALE GENOMIC DNA]</scope>
    <source>
        <strain evidence="2 3">GP25-8</strain>
    </source>
</reference>
<evidence type="ECO:0000256" key="1">
    <source>
        <dbReference type="SAM" id="MobiDB-lite"/>
    </source>
</evidence>
<dbReference type="Proteomes" id="UP000235347">
    <property type="component" value="Unassembled WGS sequence"/>
</dbReference>
<proteinExistence type="predicted"/>
<dbReference type="RefSeq" id="WP_102612512.1">
    <property type="nucleotide sequence ID" value="NZ_CADIKD010000018.1"/>
</dbReference>
<gene>
    <name evidence="2" type="ORF">C0Z19_24985</name>
</gene>
<evidence type="ECO:0000313" key="2">
    <source>
        <dbReference type="EMBL" id="PMS17160.1"/>
    </source>
</evidence>
<name>A0A2N7VJ30_9BURK</name>
<protein>
    <submittedName>
        <fullName evidence="2">Uncharacterized protein</fullName>
    </submittedName>
</protein>
<comment type="caution">
    <text evidence="2">The sequence shown here is derived from an EMBL/GenBank/DDBJ whole genome shotgun (WGS) entry which is preliminary data.</text>
</comment>
<feature type="compositionally biased region" description="Acidic residues" evidence="1">
    <location>
        <begin position="320"/>
        <end position="333"/>
    </location>
</feature>
<feature type="region of interest" description="Disordered" evidence="1">
    <location>
        <begin position="311"/>
        <end position="334"/>
    </location>
</feature>
<keyword evidence="3" id="KW-1185">Reference proteome</keyword>